<dbReference type="InterPro" id="IPR002347">
    <property type="entry name" value="SDR_fam"/>
</dbReference>
<comment type="similarity">
    <text evidence="1 3">Belongs to the short-chain dehydrogenases/reductases (SDR) family.</text>
</comment>
<dbReference type="OrthoDB" id="9775296at2"/>
<evidence type="ECO:0000313" key="5">
    <source>
        <dbReference type="Proteomes" id="UP000199433"/>
    </source>
</evidence>
<dbReference type="InterPro" id="IPR036291">
    <property type="entry name" value="NAD(P)-bd_dom_sf"/>
</dbReference>
<dbReference type="SUPFAM" id="SSF51735">
    <property type="entry name" value="NAD(P)-binding Rossmann-fold domains"/>
    <property type="match status" value="1"/>
</dbReference>
<evidence type="ECO:0000313" key="4">
    <source>
        <dbReference type="EMBL" id="SDK57809.1"/>
    </source>
</evidence>
<dbReference type="AlphaFoldDB" id="A0A1G9D1R8"/>
<dbReference type="Pfam" id="PF00106">
    <property type="entry name" value="adh_short"/>
    <property type="match status" value="1"/>
</dbReference>
<dbReference type="Proteomes" id="UP000199433">
    <property type="component" value="Unassembled WGS sequence"/>
</dbReference>
<dbReference type="RefSeq" id="WP_091267922.1">
    <property type="nucleotide sequence ID" value="NZ_FNFK01000040.1"/>
</dbReference>
<protein>
    <submittedName>
        <fullName evidence="4">Short-chain dehydrogenase</fullName>
    </submittedName>
</protein>
<dbReference type="GO" id="GO:0016491">
    <property type="term" value="F:oxidoreductase activity"/>
    <property type="evidence" value="ECO:0007669"/>
    <property type="project" value="UniProtKB-KW"/>
</dbReference>
<proteinExistence type="inferred from homology"/>
<dbReference type="PRINTS" id="PR00081">
    <property type="entry name" value="GDHRDH"/>
</dbReference>
<dbReference type="PANTHER" id="PTHR44196:SF1">
    <property type="entry name" value="DEHYDROGENASE_REDUCTASE SDR FAMILY MEMBER 7B"/>
    <property type="match status" value="1"/>
</dbReference>
<keyword evidence="5" id="KW-1185">Reference proteome</keyword>
<dbReference type="GO" id="GO:0016020">
    <property type="term" value="C:membrane"/>
    <property type="evidence" value="ECO:0007669"/>
    <property type="project" value="TreeGrafter"/>
</dbReference>
<reference evidence="5" key="1">
    <citation type="submission" date="2016-10" db="EMBL/GenBank/DDBJ databases">
        <authorList>
            <person name="Varghese N."/>
            <person name="Submissions S."/>
        </authorList>
    </citation>
    <scope>NUCLEOTIDE SEQUENCE [LARGE SCALE GENOMIC DNA]</scope>
    <source>
        <strain evidence="5">DSM 19181</strain>
    </source>
</reference>
<name>A0A1G9D1R8_9LACT</name>
<dbReference type="Gene3D" id="3.40.50.720">
    <property type="entry name" value="NAD(P)-binding Rossmann-like Domain"/>
    <property type="match status" value="1"/>
</dbReference>
<evidence type="ECO:0000256" key="3">
    <source>
        <dbReference type="RuleBase" id="RU000363"/>
    </source>
</evidence>
<dbReference type="STRING" id="426701.SAMN04488098_10409"/>
<organism evidence="4 5">
    <name type="scientific">Alkalibacterium thalassium</name>
    <dbReference type="NCBI Taxonomy" id="426701"/>
    <lineage>
        <taxon>Bacteria</taxon>
        <taxon>Bacillati</taxon>
        <taxon>Bacillota</taxon>
        <taxon>Bacilli</taxon>
        <taxon>Lactobacillales</taxon>
        <taxon>Carnobacteriaceae</taxon>
        <taxon>Alkalibacterium</taxon>
    </lineage>
</organism>
<dbReference type="PROSITE" id="PS00061">
    <property type="entry name" value="ADH_SHORT"/>
    <property type="match status" value="1"/>
</dbReference>
<keyword evidence="2" id="KW-0560">Oxidoreductase</keyword>
<sequence>MKVNGKTIVVTGGGSGMGRELVLELAKRGARVAAVDINKEAVLETARLAPESKEKISTHVVNITEREAIEKLVDEVKEFHGTVDGIINNAGIIQPFIDVNDLGYDKIEQVMNVNFYGTLYMVKSFLPELLKRPEAHILNVASMGGFLPVPGQSIYGASKAAVKLMTEGLHSELTDTNVGVTIAFPGAIKTNIMQNSKVERKAMTDTSGKEYKLTLADDAAKIMIDAIESNAYRVMVGNDAKMMDRMYRVMPKKAAAIIAEKLKN</sequence>
<dbReference type="PRINTS" id="PR00080">
    <property type="entry name" value="SDRFAMILY"/>
</dbReference>
<dbReference type="PANTHER" id="PTHR44196">
    <property type="entry name" value="DEHYDROGENASE/REDUCTASE SDR FAMILY MEMBER 7B"/>
    <property type="match status" value="1"/>
</dbReference>
<dbReference type="InterPro" id="IPR020904">
    <property type="entry name" value="Sc_DH/Rdtase_CS"/>
</dbReference>
<evidence type="ECO:0000256" key="1">
    <source>
        <dbReference type="ARBA" id="ARBA00006484"/>
    </source>
</evidence>
<evidence type="ECO:0000256" key="2">
    <source>
        <dbReference type="ARBA" id="ARBA00023002"/>
    </source>
</evidence>
<gene>
    <name evidence="4" type="ORF">SAMN04488098_10409</name>
</gene>
<accession>A0A1G9D1R8</accession>
<dbReference type="EMBL" id="FNFK01000040">
    <property type="protein sequence ID" value="SDK57809.1"/>
    <property type="molecule type" value="Genomic_DNA"/>
</dbReference>